<keyword evidence="2" id="KW-1185">Reference proteome</keyword>
<organism evidence="1 2">
    <name type="scientific">Entomophthora muscae</name>
    <dbReference type="NCBI Taxonomy" id="34485"/>
    <lineage>
        <taxon>Eukaryota</taxon>
        <taxon>Fungi</taxon>
        <taxon>Fungi incertae sedis</taxon>
        <taxon>Zoopagomycota</taxon>
        <taxon>Entomophthoromycotina</taxon>
        <taxon>Entomophthoromycetes</taxon>
        <taxon>Entomophthorales</taxon>
        <taxon>Entomophthoraceae</taxon>
        <taxon>Entomophthora</taxon>
    </lineage>
</organism>
<dbReference type="Proteomes" id="UP001165960">
    <property type="component" value="Unassembled WGS sequence"/>
</dbReference>
<accession>A0ACC2SHT4</accession>
<sequence>MDYIVTFTSSKAHNDTNVHRFIGKEIISKFSKPELLIIDGDKELTSNNNNVYLIKQGVKHAVTTSNYPQANSRIEQFNEGLVQALAKISAGKPEDWHKQLATTLLVCRIQVNRSTGKSPSN</sequence>
<evidence type="ECO:0000313" key="2">
    <source>
        <dbReference type="Proteomes" id="UP001165960"/>
    </source>
</evidence>
<reference evidence="1" key="1">
    <citation type="submission" date="2022-04" db="EMBL/GenBank/DDBJ databases">
        <title>Genome of the entomopathogenic fungus Entomophthora muscae.</title>
        <authorList>
            <person name="Elya C."/>
            <person name="Lovett B.R."/>
            <person name="Lee E."/>
            <person name="Macias A.M."/>
            <person name="Hajek A.E."/>
            <person name="De Bivort B.L."/>
            <person name="Kasson M.T."/>
            <person name="De Fine Licht H.H."/>
            <person name="Stajich J.E."/>
        </authorList>
    </citation>
    <scope>NUCLEOTIDE SEQUENCE</scope>
    <source>
        <strain evidence="1">Berkeley</strain>
    </source>
</reference>
<protein>
    <submittedName>
        <fullName evidence="1">Uncharacterized protein</fullName>
    </submittedName>
</protein>
<dbReference type="EMBL" id="QTSX02005039">
    <property type="protein sequence ID" value="KAJ9061829.1"/>
    <property type="molecule type" value="Genomic_DNA"/>
</dbReference>
<evidence type="ECO:0000313" key="1">
    <source>
        <dbReference type="EMBL" id="KAJ9061829.1"/>
    </source>
</evidence>
<comment type="caution">
    <text evidence="1">The sequence shown here is derived from an EMBL/GenBank/DDBJ whole genome shotgun (WGS) entry which is preliminary data.</text>
</comment>
<proteinExistence type="predicted"/>
<gene>
    <name evidence="1" type="ORF">DSO57_1016762</name>
</gene>
<name>A0ACC2SHT4_9FUNG</name>